<protein>
    <recommendedName>
        <fullName evidence="8">P-loop containing nucleoside triphosphate hydrolase protein</fullName>
    </recommendedName>
</protein>
<dbReference type="InterPro" id="IPR003130">
    <property type="entry name" value="GED"/>
</dbReference>
<dbReference type="AlphaFoldDB" id="A0A165GTW9"/>
<dbReference type="Gene3D" id="1.20.120.1240">
    <property type="entry name" value="Dynamin, middle domain"/>
    <property type="match status" value="1"/>
</dbReference>
<evidence type="ECO:0000259" key="4">
    <source>
        <dbReference type="PROSITE" id="PS51388"/>
    </source>
</evidence>
<evidence type="ECO:0000313" key="7">
    <source>
        <dbReference type="Proteomes" id="UP000077266"/>
    </source>
</evidence>
<dbReference type="GO" id="GO:0005874">
    <property type="term" value="C:microtubule"/>
    <property type="evidence" value="ECO:0007669"/>
    <property type="project" value="TreeGrafter"/>
</dbReference>
<dbReference type="InterPro" id="IPR020850">
    <property type="entry name" value="GED_dom"/>
</dbReference>
<name>A0A165GTW9_EXIGL</name>
<dbReference type="GO" id="GO:0008017">
    <property type="term" value="F:microtubule binding"/>
    <property type="evidence" value="ECO:0007669"/>
    <property type="project" value="TreeGrafter"/>
</dbReference>
<dbReference type="GO" id="GO:0005737">
    <property type="term" value="C:cytoplasm"/>
    <property type="evidence" value="ECO:0007669"/>
    <property type="project" value="TreeGrafter"/>
</dbReference>
<organism evidence="6 7">
    <name type="scientific">Exidia glandulosa HHB12029</name>
    <dbReference type="NCBI Taxonomy" id="1314781"/>
    <lineage>
        <taxon>Eukaryota</taxon>
        <taxon>Fungi</taxon>
        <taxon>Dikarya</taxon>
        <taxon>Basidiomycota</taxon>
        <taxon>Agaricomycotina</taxon>
        <taxon>Agaricomycetes</taxon>
        <taxon>Auriculariales</taxon>
        <taxon>Exidiaceae</taxon>
        <taxon>Exidia</taxon>
    </lineage>
</organism>
<reference evidence="6 7" key="1">
    <citation type="journal article" date="2016" name="Mol. Biol. Evol.">
        <title>Comparative Genomics of Early-Diverging Mushroom-Forming Fungi Provides Insights into the Origins of Lignocellulose Decay Capabilities.</title>
        <authorList>
            <person name="Nagy L.G."/>
            <person name="Riley R."/>
            <person name="Tritt A."/>
            <person name="Adam C."/>
            <person name="Daum C."/>
            <person name="Floudas D."/>
            <person name="Sun H."/>
            <person name="Yadav J.S."/>
            <person name="Pangilinan J."/>
            <person name="Larsson K.H."/>
            <person name="Matsuura K."/>
            <person name="Barry K."/>
            <person name="Labutti K."/>
            <person name="Kuo R."/>
            <person name="Ohm R.A."/>
            <person name="Bhattacharya S.S."/>
            <person name="Shirouzu T."/>
            <person name="Yoshinaga Y."/>
            <person name="Martin F.M."/>
            <person name="Grigoriev I.V."/>
            <person name="Hibbett D.S."/>
        </authorList>
    </citation>
    <scope>NUCLEOTIDE SEQUENCE [LARGE SCALE GENOMIC DNA]</scope>
    <source>
        <strain evidence="6 7">HHB12029</strain>
    </source>
</reference>
<sequence>MPDGSDSNTVPAMNSLTDGKYTDTRRKMLDLVNRLQSNGASLDLDLPQIAVIGNQSAGKSSLIESISGISLPRASGTCTRCPTECKLSEKPGDWQCIVALRFIEHEDGTAINPVRNVPFGAVMLDKAEVEQRLRRAQLAILQPSKNSNEYLDMSDDELSDVEQSGFSRNYISLQITGPDVPDLSFVDLPGTIIASVKDASSRGDIDLVKRMVADHISRPSCIILLTVSCETDFENQGAYQLATEYDPDGIRTVGVLTKIDRIGEGDSAKWIKMLDGSEQRLLHGWYGVKQLNTVELDERLPREEARAREAKFFSSTKPWSNLIELKTRFGTPCLTKKLSEVLTALIAKRLPELQNEVTKLLAATETALQQLPPPPSEDPISELLGLIGGFSRTIATNVQGTPEVDGLYQSIREEYQVFRRAIRSTAPDFRPFPRRDKDESSFLNPDFVPADEHIEKSLSAPIYVDEVMEQASKSITRELPDNFPYVVTHEFITAIVKHWDQPAKALFIAVERKFSARVRVMMKDFFEQHNAGGLDQAVLSAVTKLLSQCREAAQQQLQWLLQVERDPFTLNDHYYAEYKRKYFGLYKLARQKKEHPLLMSSPVPTTTSNLIDTVRMLNAAGLQCTKDDLPNLLKPDPMDYALRIMAEVRAYYHVAYKRYADNIPLAIDHEYLRGFEHGIEKCLHECLGVSSTEARTKASRFLREADDVTARREDLLTRLERLEKANRELSDLWL</sequence>
<dbReference type="SMART" id="SM00302">
    <property type="entry name" value="GED"/>
    <property type="match status" value="1"/>
</dbReference>
<dbReference type="InterPro" id="IPR045063">
    <property type="entry name" value="Dynamin_N"/>
</dbReference>
<dbReference type="SMART" id="SM00053">
    <property type="entry name" value="DYNc"/>
    <property type="match status" value="1"/>
</dbReference>
<keyword evidence="3" id="KW-0175">Coiled coil</keyword>
<evidence type="ECO:0000313" key="6">
    <source>
        <dbReference type="EMBL" id="KZV91004.1"/>
    </source>
</evidence>
<dbReference type="InterPro" id="IPR000375">
    <property type="entry name" value="Dynamin_stalk"/>
</dbReference>
<dbReference type="Pfam" id="PF02212">
    <property type="entry name" value="GED"/>
    <property type="match status" value="1"/>
</dbReference>
<dbReference type="OrthoDB" id="5061070at2759"/>
<evidence type="ECO:0000256" key="3">
    <source>
        <dbReference type="SAM" id="Coils"/>
    </source>
</evidence>
<feature type="coiled-coil region" evidence="3">
    <location>
        <begin position="705"/>
        <end position="732"/>
    </location>
</feature>
<dbReference type="PANTHER" id="PTHR11566">
    <property type="entry name" value="DYNAMIN"/>
    <property type="match status" value="1"/>
</dbReference>
<dbReference type="Proteomes" id="UP000077266">
    <property type="component" value="Unassembled WGS sequence"/>
</dbReference>
<dbReference type="Pfam" id="PF00350">
    <property type="entry name" value="Dynamin_N"/>
    <property type="match status" value="1"/>
</dbReference>
<dbReference type="CDD" id="cd08771">
    <property type="entry name" value="DLP_1"/>
    <property type="match status" value="1"/>
</dbReference>
<dbReference type="GO" id="GO:0003924">
    <property type="term" value="F:GTPase activity"/>
    <property type="evidence" value="ECO:0007669"/>
    <property type="project" value="InterPro"/>
</dbReference>
<proteinExistence type="predicted"/>
<evidence type="ECO:0000259" key="5">
    <source>
        <dbReference type="PROSITE" id="PS51718"/>
    </source>
</evidence>
<dbReference type="STRING" id="1314781.A0A165GTW9"/>
<accession>A0A165GTW9</accession>
<feature type="domain" description="Dynamin-type G" evidence="5">
    <location>
        <begin position="43"/>
        <end position="351"/>
    </location>
</feature>
<feature type="domain" description="GED" evidence="4">
    <location>
        <begin position="641"/>
        <end position="734"/>
    </location>
</feature>
<keyword evidence="2" id="KW-0342">GTP-binding</keyword>
<dbReference type="EMBL" id="KV426036">
    <property type="protein sequence ID" value="KZV91004.1"/>
    <property type="molecule type" value="Genomic_DNA"/>
</dbReference>
<dbReference type="InterPro" id="IPR027417">
    <property type="entry name" value="P-loop_NTPase"/>
</dbReference>
<dbReference type="SUPFAM" id="SSF52540">
    <property type="entry name" value="P-loop containing nucleoside triphosphate hydrolases"/>
    <property type="match status" value="1"/>
</dbReference>
<dbReference type="PROSITE" id="PS51718">
    <property type="entry name" value="G_DYNAMIN_2"/>
    <property type="match status" value="1"/>
</dbReference>
<keyword evidence="7" id="KW-1185">Reference proteome</keyword>
<evidence type="ECO:0000256" key="1">
    <source>
        <dbReference type="ARBA" id="ARBA00022741"/>
    </source>
</evidence>
<dbReference type="InterPro" id="IPR030381">
    <property type="entry name" value="G_DYNAMIN_dom"/>
</dbReference>
<dbReference type="PRINTS" id="PR00195">
    <property type="entry name" value="DYNAMIN"/>
</dbReference>
<dbReference type="InterPro" id="IPR001401">
    <property type="entry name" value="Dynamin_GTPase"/>
</dbReference>
<gene>
    <name evidence="6" type="ORF">EXIGLDRAFT_740639</name>
</gene>
<dbReference type="Gene3D" id="3.40.50.300">
    <property type="entry name" value="P-loop containing nucleotide triphosphate hydrolases"/>
    <property type="match status" value="1"/>
</dbReference>
<dbReference type="InterPro" id="IPR022812">
    <property type="entry name" value="Dynamin"/>
</dbReference>
<dbReference type="GO" id="GO:0031623">
    <property type="term" value="P:receptor internalization"/>
    <property type="evidence" value="ECO:0007669"/>
    <property type="project" value="TreeGrafter"/>
</dbReference>
<keyword evidence="1" id="KW-0547">Nucleotide-binding</keyword>
<dbReference type="PANTHER" id="PTHR11566:SF131">
    <property type="entry name" value="GTPASE, PUTATIVE (AFU_ORTHOLOGUE AFUA_6G07630)-RELATED"/>
    <property type="match status" value="1"/>
</dbReference>
<dbReference type="GO" id="GO:0005525">
    <property type="term" value="F:GTP binding"/>
    <property type="evidence" value="ECO:0007669"/>
    <property type="project" value="InterPro"/>
</dbReference>
<dbReference type="InParanoid" id="A0A165GTW9"/>
<dbReference type="Pfam" id="PF01031">
    <property type="entry name" value="Dynamin_M"/>
    <property type="match status" value="1"/>
</dbReference>
<dbReference type="PROSITE" id="PS51388">
    <property type="entry name" value="GED"/>
    <property type="match status" value="1"/>
</dbReference>
<evidence type="ECO:0008006" key="8">
    <source>
        <dbReference type="Google" id="ProtNLM"/>
    </source>
</evidence>
<evidence type="ECO:0000256" key="2">
    <source>
        <dbReference type="ARBA" id="ARBA00023134"/>
    </source>
</evidence>
<dbReference type="GO" id="GO:0005886">
    <property type="term" value="C:plasma membrane"/>
    <property type="evidence" value="ECO:0007669"/>
    <property type="project" value="TreeGrafter"/>
</dbReference>